<dbReference type="Proteomes" id="UP000774130">
    <property type="component" value="Unassembled WGS sequence"/>
</dbReference>
<dbReference type="EMBL" id="JAHUZB010000004">
    <property type="protein sequence ID" value="MBV7391250.1"/>
    <property type="molecule type" value="Genomic_DNA"/>
</dbReference>
<sequence>MENPFASSNTGDIIWINPKVGSTEENKKRRPGLVISNNQFNQSTLLVVICYR</sequence>
<evidence type="ECO:0000313" key="1">
    <source>
        <dbReference type="EMBL" id="MBV7391250.1"/>
    </source>
</evidence>
<protein>
    <submittedName>
        <fullName evidence="1">Type II toxin-antitoxin system PemK/MazF family toxin</fullName>
    </submittedName>
</protein>
<gene>
    <name evidence="1" type="ORF">KUA55_11215</name>
</gene>
<comment type="caution">
    <text evidence="1">The sequence shown here is derived from an EMBL/GenBank/DDBJ whole genome shotgun (WGS) entry which is preliminary data.</text>
</comment>
<evidence type="ECO:0000313" key="2">
    <source>
        <dbReference type="Proteomes" id="UP000774130"/>
    </source>
</evidence>
<name>A0ABS6TEC5_9ENTE</name>
<accession>A0ABS6TEC5</accession>
<dbReference type="RefSeq" id="WP_218326380.1">
    <property type="nucleotide sequence ID" value="NZ_JAHUZB010000004.1"/>
</dbReference>
<keyword evidence="2" id="KW-1185">Reference proteome</keyword>
<dbReference type="Pfam" id="PF02452">
    <property type="entry name" value="PemK_toxin"/>
    <property type="match status" value="1"/>
</dbReference>
<reference evidence="1 2" key="1">
    <citation type="submission" date="2021-06" db="EMBL/GenBank/DDBJ databases">
        <title>Enterococcus alishanensis sp. nov., a novel lactic acid bacterium isolated from fresh coffee beans.</title>
        <authorList>
            <person name="Chen Y.-S."/>
        </authorList>
    </citation>
    <scope>NUCLEOTIDE SEQUENCE [LARGE SCALE GENOMIC DNA]</scope>
    <source>
        <strain evidence="1 2">ALS3</strain>
    </source>
</reference>
<proteinExistence type="predicted"/>
<organism evidence="1 2">
    <name type="scientific">Enterococcus alishanensis</name>
    <dbReference type="NCBI Taxonomy" id="1303817"/>
    <lineage>
        <taxon>Bacteria</taxon>
        <taxon>Bacillati</taxon>
        <taxon>Bacillota</taxon>
        <taxon>Bacilli</taxon>
        <taxon>Lactobacillales</taxon>
        <taxon>Enterococcaceae</taxon>
        <taxon>Enterococcus</taxon>
    </lineage>
</organism>
<dbReference type="InterPro" id="IPR003477">
    <property type="entry name" value="PemK-like"/>
</dbReference>